<dbReference type="EMBL" id="BART01001099">
    <property type="protein sequence ID" value="GAG62220.1"/>
    <property type="molecule type" value="Genomic_DNA"/>
</dbReference>
<sequence length="31" mass="3322">MTPEPGDLSALTNQSLLRGKGGVLFIYKTLT</sequence>
<name>X0YZY2_9ZZZZ</name>
<comment type="caution">
    <text evidence="1">The sequence shown here is derived from an EMBL/GenBank/DDBJ whole genome shotgun (WGS) entry which is preliminary data.</text>
</comment>
<reference evidence="1" key="1">
    <citation type="journal article" date="2014" name="Front. Microbiol.">
        <title>High frequency of phylogenetically diverse reductive dehalogenase-homologous genes in deep subseafloor sedimentary metagenomes.</title>
        <authorList>
            <person name="Kawai M."/>
            <person name="Futagami T."/>
            <person name="Toyoda A."/>
            <person name="Takaki Y."/>
            <person name="Nishi S."/>
            <person name="Hori S."/>
            <person name="Arai W."/>
            <person name="Tsubouchi T."/>
            <person name="Morono Y."/>
            <person name="Uchiyama I."/>
            <person name="Ito T."/>
            <person name="Fujiyama A."/>
            <person name="Inagaki F."/>
            <person name="Takami H."/>
        </authorList>
    </citation>
    <scope>NUCLEOTIDE SEQUENCE</scope>
    <source>
        <strain evidence="1">Expedition CK06-06</strain>
    </source>
</reference>
<protein>
    <submittedName>
        <fullName evidence="1">Uncharacterized protein</fullName>
    </submittedName>
</protein>
<feature type="non-terminal residue" evidence="1">
    <location>
        <position position="31"/>
    </location>
</feature>
<proteinExistence type="predicted"/>
<organism evidence="1">
    <name type="scientific">marine sediment metagenome</name>
    <dbReference type="NCBI Taxonomy" id="412755"/>
    <lineage>
        <taxon>unclassified sequences</taxon>
        <taxon>metagenomes</taxon>
        <taxon>ecological metagenomes</taxon>
    </lineage>
</organism>
<dbReference type="AlphaFoldDB" id="X0YZY2"/>
<accession>X0YZY2</accession>
<evidence type="ECO:0000313" key="1">
    <source>
        <dbReference type="EMBL" id="GAG62220.1"/>
    </source>
</evidence>
<gene>
    <name evidence="1" type="ORF">S01H4_04182</name>
</gene>